<dbReference type="EMBL" id="ACCH01000039">
    <property type="protein sequence ID" value="EEF91900.1"/>
    <property type="molecule type" value="Genomic_DNA"/>
</dbReference>
<accession>E2N856</accession>
<proteinExistence type="predicted"/>
<dbReference type="HOGENOM" id="CLU_165485_1_0_10"/>
<protein>
    <submittedName>
        <fullName evidence="1">Uncharacterized protein</fullName>
    </submittedName>
</protein>
<sequence length="97" mass="11127">MKIKEIMKVNFRIIEVQVSFEGEKRVFDIAREIGNMMMYNGSILLDIGFEDLARTIYYSDGEVEVPERYCKAIIEVVKQSSFIAAIKREVINLLGGC</sequence>
<name>E2N856_9BACE</name>
<reference evidence="1 2" key="1">
    <citation type="submission" date="2008-12" db="EMBL/GenBank/DDBJ databases">
        <authorList>
            <person name="Fulton L."/>
            <person name="Clifton S."/>
            <person name="Fulton B."/>
            <person name="Xu J."/>
            <person name="Minx P."/>
            <person name="Pepin K.H."/>
            <person name="Johnson M."/>
            <person name="Bhonagiri V."/>
            <person name="Nash W.E."/>
            <person name="Mardis E.R."/>
            <person name="Wilson R.K."/>
        </authorList>
    </citation>
    <scope>NUCLEOTIDE SEQUENCE [LARGE SCALE GENOMIC DNA]</scope>
    <source>
        <strain evidence="1 2">DSM 14838</strain>
    </source>
</reference>
<evidence type="ECO:0000313" key="2">
    <source>
        <dbReference type="Proteomes" id="UP000003711"/>
    </source>
</evidence>
<dbReference type="Proteomes" id="UP000003711">
    <property type="component" value="Unassembled WGS sequence"/>
</dbReference>
<dbReference type="AlphaFoldDB" id="E2N856"/>
<comment type="caution">
    <text evidence="1">The sequence shown here is derived from an EMBL/GenBank/DDBJ whole genome shotgun (WGS) entry which is preliminary data.</text>
</comment>
<evidence type="ECO:0000313" key="1">
    <source>
        <dbReference type="EMBL" id="EEF91900.1"/>
    </source>
</evidence>
<gene>
    <name evidence="1" type="ORF">BACCELL_00451</name>
</gene>
<organism evidence="1 2">
    <name type="scientific">Bacteroides cellulosilyticus DSM 14838</name>
    <dbReference type="NCBI Taxonomy" id="537012"/>
    <lineage>
        <taxon>Bacteria</taxon>
        <taxon>Pseudomonadati</taxon>
        <taxon>Bacteroidota</taxon>
        <taxon>Bacteroidia</taxon>
        <taxon>Bacteroidales</taxon>
        <taxon>Bacteroidaceae</taxon>
        <taxon>Bacteroides</taxon>
    </lineage>
</organism>
<reference evidence="1 2" key="2">
    <citation type="submission" date="2009-01" db="EMBL/GenBank/DDBJ databases">
        <title>Draft genome sequence of Bacteroides cellulosilyticus (DSM 14838).</title>
        <authorList>
            <person name="Sudarsanam P."/>
            <person name="Ley R."/>
            <person name="Guruge J."/>
            <person name="Turnbaugh P.J."/>
            <person name="Mahowald M."/>
            <person name="Liep D."/>
            <person name="Gordon J."/>
        </authorList>
    </citation>
    <scope>NUCLEOTIDE SEQUENCE [LARGE SCALE GENOMIC DNA]</scope>
    <source>
        <strain evidence="1 2">DSM 14838</strain>
    </source>
</reference>